<sequence length="277" mass="32704">MEWIITEDKLSTNKLRIDFSPSNNTLSMFFSNLKTIEFSDYILQTINSIGGFGIENISILFYNQMDWEDKEGLKIEEGDIYFYVYDGLANETVLKEYEFEKILYDFSTKIIAINVKNDFLPKNWLTKMNESLNMLKYKILKSEIESLEKLKKNISYTFFDGLKLHNVTGQHDNWLSSTDYAIWSNSYVEIGTKRIYIIKENIKVLSTFRYFDKEELELLAKKYNFKIKEENGIYYAYTDDHSSRQFEISENDELTVIYCMGGGNMPESIFIYGVFEK</sequence>
<gene>
    <name evidence="1" type="ORF">J3495_07705</name>
</gene>
<keyword evidence="2" id="KW-1185">Reference proteome</keyword>
<reference evidence="1 2" key="1">
    <citation type="submission" date="2021-03" db="EMBL/GenBank/DDBJ databases">
        <title>Flavobacterium Flabelliformis Sp. Nov. And Flavobacterium Geliluteum Sp. Nov., Two Novel Multidrug Resistant Psychrophilic Species Isolated From Antarctica.</title>
        <authorList>
            <person name="Kralova S."/>
            <person name="Busse H.J."/>
            <person name="Bezdicek M."/>
            <person name="Nykrynova M."/>
            <person name="Kroupova E."/>
            <person name="Krsek D."/>
            <person name="Sedlacek I."/>
        </authorList>
    </citation>
    <scope>NUCLEOTIDE SEQUENCE [LARGE SCALE GENOMIC DNA]</scope>
    <source>
        <strain evidence="1 2">P7388</strain>
    </source>
</reference>
<comment type="caution">
    <text evidence="1">The sequence shown here is derived from an EMBL/GenBank/DDBJ whole genome shotgun (WGS) entry which is preliminary data.</text>
</comment>
<organism evidence="1 2">
    <name type="scientific">Flavobacterium geliluteum</name>
    <dbReference type="NCBI Taxonomy" id="2816120"/>
    <lineage>
        <taxon>Bacteria</taxon>
        <taxon>Pseudomonadati</taxon>
        <taxon>Bacteroidota</taxon>
        <taxon>Flavobacteriia</taxon>
        <taxon>Flavobacteriales</taxon>
        <taxon>Flavobacteriaceae</taxon>
        <taxon>Flavobacterium</taxon>
    </lineage>
</organism>
<dbReference type="EMBL" id="JAGFBV010000009">
    <property type="protein sequence ID" value="MBP4137974.1"/>
    <property type="molecule type" value="Genomic_DNA"/>
</dbReference>
<protein>
    <submittedName>
        <fullName evidence="1">Uncharacterized protein</fullName>
    </submittedName>
</protein>
<evidence type="ECO:0000313" key="1">
    <source>
        <dbReference type="EMBL" id="MBP4137974.1"/>
    </source>
</evidence>
<evidence type="ECO:0000313" key="2">
    <source>
        <dbReference type="Proteomes" id="UP000675047"/>
    </source>
</evidence>
<dbReference type="AlphaFoldDB" id="A0A940X6Z5"/>
<proteinExistence type="predicted"/>
<dbReference type="Proteomes" id="UP000675047">
    <property type="component" value="Unassembled WGS sequence"/>
</dbReference>
<dbReference type="RefSeq" id="WP_210665978.1">
    <property type="nucleotide sequence ID" value="NZ_JAGFBV010000009.1"/>
</dbReference>
<accession>A0A940X6Z5</accession>
<name>A0A940X6Z5_9FLAO</name>